<feature type="chain" id="PRO_5004548538" description="Zinc/iron permease" evidence="7">
    <location>
        <begin position="19"/>
        <end position="586"/>
    </location>
</feature>
<organism evidence="8 9">
    <name type="scientific">Dactylellina haptotyla (strain CBS 200.50)</name>
    <name type="common">Nematode-trapping fungus</name>
    <name type="synonym">Monacrosporium haptotylum</name>
    <dbReference type="NCBI Taxonomy" id="1284197"/>
    <lineage>
        <taxon>Eukaryota</taxon>
        <taxon>Fungi</taxon>
        <taxon>Dikarya</taxon>
        <taxon>Ascomycota</taxon>
        <taxon>Pezizomycotina</taxon>
        <taxon>Orbiliomycetes</taxon>
        <taxon>Orbiliales</taxon>
        <taxon>Orbiliaceae</taxon>
        <taxon>Dactylellina</taxon>
    </lineage>
</organism>
<feature type="region of interest" description="Disordered" evidence="5">
    <location>
        <begin position="438"/>
        <end position="474"/>
    </location>
</feature>
<dbReference type="AlphaFoldDB" id="S8BJF0"/>
<evidence type="ECO:0000256" key="2">
    <source>
        <dbReference type="ARBA" id="ARBA00022692"/>
    </source>
</evidence>
<evidence type="ECO:0000313" key="8">
    <source>
        <dbReference type="EMBL" id="EPS35342.1"/>
    </source>
</evidence>
<dbReference type="HOGENOM" id="CLU_027089_5_0_1"/>
<evidence type="ECO:0000256" key="4">
    <source>
        <dbReference type="ARBA" id="ARBA00023136"/>
    </source>
</evidence>
<evidence type="ECO:0000256" key="5">
    <source>
        <dbReference type="SAM" id="MobiDB-lite"/>
    </source>
</evidence>
<evidence type="ECO:0000313" key="9">
    <source>
        <dbReference type="Proteomes" id="UP000015100"/>
    </source>
</evidence>
<gene>
    <name evidence="8" type="ORF">H072_11279</name>
</gene>
<dbReference type="STRING" id="1284197.S8BJF0"/>
<feature type="compositionally biased region" description="Basic and acidic residues" evidence="5">
    <location>
        <begin position="444"/>
        <end position="460"/>
    </location>
</feature>
<proteinExistence type="predicted"/>
<comment type="caution">
    <text evidence="8">The sequence shown here is derived from an EMBL/GenBank/DDBJ whole genome shotgun (WGS) entry which is preliminary data.</text>
</comment>
<dbReference type="Proteomes" id="UP000015100">
    <property type="component" value="Unassembled WGS sequence"/>
</dbReference>
<evidence type="ECO:0008006" key="10">
    <source>
        <dbReference type="Google" id="ProtNLM"/>
    </source>
</evidence>
<keyword evidence="3 6" id="KW-1133">Transmembrane helix</keyword>
<reference evidence="8 9" key="1">
    <citation type="journal article" date="2013" name="PLoS Genet.">
        <title>Genomic mechanisms accounting for the adaptation to parasitism in nematode-trapping fungi.</title>
        <authorList>
            <person name="Meerupati T."/>
            <person name="Andersson K.M."/>
            <person name="Friman E."/>
            <person name="Kumar D."/>
            <person name="Tunlid A."/>
            <person name="Ahren D."/>
        </authorList>
    </citation>
    <scope>NUCLEOTIDE SEQUENCE [LARGE SCALE GENOMIC DNA]</scope>
    <source>
        <strain evidence="8 9">CBS 200.50</strain>
    </source>
</reference>
<sequence length="586" mass="62026">MKNLALFASFALTSAGNAAGVKRQASPTTSTPGQAVTVISDCHIHESTQFCMYGSTEFVILATPTGTQTPPSSYTDCHAHAAETWCMGPGGSEVEISVAPAEAEVTAAPTATEEDGHDHEHSETGAVPTAISSCHLHESQIFCMVEATEYLVLATPTSSQVPAQYTGCHSHDGETFCIGPDGGDVQVELATEDEDHDHESVATPTAAASGQNCHFHAGVEHCVGAEGESAGAATCTRTDKQYNIKLRVGLLFVILVTSAIGVFGPIFLSLILPPKASAVLLIFKQFGTGVIISTAFVHLFTHANLMFNNECLKGVNYESTASAILMAGLFLSFFVEYIGQRVVHARHAKLLEANRENLTPAVMAEMKLSNEVVSVLILEAGIIFHSLLIGITLVVAGDSYFLTLFAVILFHQMFEGIALGTRIAALGTASALRVPHGHLHSHSHSHDIDRVAHNHDHGNDENTPPKTTEGQTANVNEVEEIKPTQVSLAKKLAFAAAFALVTPIGMAIGIGVLNVFNGNDPSTIIAIGTLDALSAGILVWVGIVEMWAEDWMFGGEMAYSGWLTTVLGGFGLILGMAIMSLLGKWA</sequence>
<keyword evidence="7" id="KW-0732">Signal</keyword>
<keyword evidence="9" id="KW-1185">Reference proteome</keyword>
<keyword evidence="4 6" id="KW-0472">Membrane</keyword>
<feature type="transmembrane region" description="Helical" evidence="6">
    <location>
        <begin position="400"/>
        <end position="420"/>
    </location>
</feature>
<evidence type="ECO:0000256" key="3">
    <source>
        <dbReference type="ARBA" id="ARBA00022989"/>
    </source>
</evidence>
<dbReference type="GO" id="GO:0005886">
    <property type="term" value="C:plasma membrane"/>
    <property type="evidence" value="ECO:0007669"/>
    <property type="project" value="TreeGrafter"/>
</dbReference>
<feature type="transmembrane region" description="Helical" evidence="6">
    <location>
        <begin position="320"/>
        <end position="339"/>
    </location>
</feature>
<feature type="transmembrane region" description="Helical" evidence="6">
    <location>
        <begin position="372"/>
        <end position="394"/>
    </location>
</feature>
<dbReference type="InterPro" id="IPR003689">
    <property type="entry name" value="ZIP"/>
</dbReference>
<protein>
    <recommendedName>
        <fullName evidence="10">Zinc/iron permease</fullName>
    </recommendedName>
</protein>
<dbReference type="OrthoDB" id="448280at2759"/>
<comment type="subcellular location">
    <subcellularLocation>
        <location evidence="1">Membrane</location>
        <topology evidence="1">Multi-pass membrane protein</topology>
    </subcellularLocation>
</comment>
<evidence type="ECO:0000256" key="6">
    <source>
        <dbReference type="SAM" id="Phobius"/>
    </source>
</evidence>
<dbReference type="OMA" id="QYTGCHS"/>
<feature type="transmembrane region" description="Helical" evidence="6">
    <location>
        <begin position="492"/>
        <end position="516"/>
    </location>
</feature>
<dbReference type="PANTHER" id="PTHR11040">
    <property type="entry name" value="ZINC/IRON TRANSPORTER"/>
    <property type="match status" value="1"/>
</dbReference>
<evidence type="ECO:0000256" key="7">
    <source>
        <dbReference type="SAM" id="SignalP"/>
    </source>
</evidence>
<reference evidence="9" key="2">
    <citation type="submission" date="2013-04" db="EMBL/GenBank/DDBJ databases">
        <title>Genomic mechanisms accounting for the adaptation to parasitism in nematode-trapping fungi.</title>
        <authorList>
            <person name="Ahren D.G."/>
        </authorList>
    </citation>
    <scope>NUCLEOTIDE SEQUENCE [LARGE SCALE GENOMIC DNA]</scope>
    <source>
        <strain evidence="9">CBS 200.50</strain>
    </source>
</reference>
<evidence type="ECO:0000256" key="1">
    <source>
        <dbReference type="ARBA" id="ARBA00004141"/>
    </source>
</evidence>
<dbReference type="eggNOG" id="KOG1558">
    <property type="taxonomic scope" value="Eukaryota"/>
</dbReference>
<feature type="compositionally biased region" description="Polar residues" evidence="5">
    <location>
        <begin position="461"/>
        <end position="474"/>
    </location>
</feature>
<keyword evidence="2 6" id="KW-0812">Transmembrane</keyword>
<dbReference type="Pfam" id="PF02535">
    <property type="entry name" value="Zip"/>
    <property type="match status" value="2"/>
</dbReference>
<feature type="transmembrane region" description="Helical" evidence="6">
    <location>
        <begin position="559"/>
        <end position="582"/>
    </location>
</feature>
<feature type="transmembrane region" description="Helical" evidence="6">
    <location>
        <begin position="248"/>
        <end position="272"/>
    </location>
</feature>
<name>S8BJF0_DACHA</name>
<accession>S8BJF0</accession>
<dbReference type="GO" id="GO:0005385">
    <property type="term" value="F:zinc ion transmembrane transporter activity"/>
    <property type="evidence" value="ECO:0007669"/>
    <property type="project" value="TreeGrafter"/>
</dbReference>
<dbReference type="PANTHER" id="PTHR11040:SF44">
    <property type="entry name" value="PROTEIN ZNTC-RELATED"/>
    <property type="match status" value="1"/>
</dbReference>
<feature type="transmembrane region" description="Helical" evidence="6">
    <location>
        <begin position="522"/>
        <end position="547"/>
    </location>
</feature>
<feature type="transmembrane region" description="Helical" evidence="6">
    <location>
        <begin position="279"/>
        <end position="300"/>
    </location>
</feature>
<feature type="signal peptide" evidence="7">
    <location>
        <begin position="1"/>
        <end position="18"/>
    </location>
</feature>
<dbReference type="EMBL" id="AQGS01001182">
    <property type="protein sequence ID" value="EPS35342.1"/>
    <property type="molecule type" value="Genomic_DNA"/>
</dbReference>